<reference evidence="2 3" key="1">
    <citation type="submission" date="2019-05" db="EMBL/GenBank/DDBJ databases">
        <title>Another draft genome of Portunus trituberculatus and its Hox gene families provides insights of decapod evolution.</title>
        <authorList>
            <person name="Jeong J.-H."/>
            <person name="Song I."/>
            <person name="Kim S."/>
            <person name="Choi T."/>
            <person name="Kim D."/>
            <person name="Ryu S."/>
            <person name="Kim W."/>
        </authorList>
    </citation>
    <scope>NUCLEOTIDE SEQUENCE [LARGE SCALE GENOMIC DNA]</scope>
    <source>
        <tissue evidence="2">Muscle</tissue>
    </source>
</reference>
<accession>A0A5B7G7S2</accession>
<proteinExistence type="predicted"/>
<dbReference type="EMBL" id="VSRR010011784">
    <property type="protein sequence ID" value="MPC53649.1"/>
    <property type="molecule type" value="Genomic_DNA"/>
</dbReference>
<keyword evidence="3" id="KW-1185">Reference proteome</keyword>
<comment type="caution">
    <text evidence="2">The sequence shown here is derived from an EMBL/GenBank/DDBJ whole genome shotgun (WGS) entry which is preliminary data.</text>
</comment>
<feature type="compositionally biased region" description="Basic and acidic residues" evidence="1">
    <location>
        <begin position="35"/>
        <end position="49"/>
    </location>
</feature>
<name>A0A5B7G7S2_PORTR</name>
<feature type="region of interest" description="Disordered" evidence="1">
    <location>
        <begin position="1"/>
        <end position="57"/>
    </location>
</feature>
<dbReference type="AlphaFoldDB" id="A0A5B7G7S2"/>
<organism evidence="2 3">
    <name type="scientific">Portunus trituberculatus</name>
    <name type="common">Swimming crab</name>
    <name type="synonym">Neptunus trituberculatus</name>
    <dbReference type="NCBI Taxonomy" id="210409"/>
    <lineage>
        <taxon>Eukaryota</taxon>
        <taxon>Metazoa</taxon>
        <taxon>Ecdysozoa</taxon>
        <taxon>Arthropoda</taxon>
        <taxon>Crustacea</taxon>
        <taxon>Multicrustacea</taxon>
        <taxon>Malacostraca</taxon>
        <taxon>Eumalacostraca</taxon>
        <taxon>Eucarida</taxon>
        <taxon>Decapoda</taxon>
        <taxon>Pleocyemata</taxon>
        <taxon>Brachyura</taxon>
        <taxon>Eubrachyura</taxon>
        <taxon>Portunoidea</taxon>
        <taxon>Portunidae</taxon>
        <taxon>Portuninae</taxon>
        <taxon>Portunus</taxon>
    </lineage>
</organism>
<sequence length="76" mass="8604">MTNEHQEKPSNTNIPNTVPDRRECVSISAEGYLETESRSHSRNEKREEGGGLSAQQNSLRGQRWVAIGYAYNEIII</sequence>
<dbReference type="Proteomes" id="UP000324222">
    <property type="component" value="Unassembled WGS sequence"/>
</dbReference>
<evidence type="ECO:0000256" key="1">
    <source>
        <dbReference type="SAM" id="MobiDB-lite"/>
    </source>
</evidence>
<protein>
    <submittedName>
        <fullName evidence="2">Uncharacterized protein</fullName>
    </submittedName>
</protein>
<evidence type="ECO:0000313" key="2">
    <source>
        <dbReference type="EMBL" id="MPC53649.1"/>
    </source>
</evidence>
<evidence type="ECO:0000313" key="3">
    <source>
        <dbReference type="Proteomes" id="UP000324222"/>
    </source>
</evidence>
<gene>
    <name evidence="2" type="ORF">E2C01_047547</name>
</gene>